<feature type="transmembrane region" description="Helical" evidence="1">
    <location>
        <begin position="92"/>
        <end position="115"/>
    </location>
</feature>
<comment type="caution">
    <text evidence="2">The sequence shown here is derived from an EMBL/GenBank/DDBJ whole genome shotgun (WGS) entry which is preliminary data.</text>
</comment>
<dbReference type="AlphaFoldDB" id="A0A430RV49"/>
<evidence type="ECO:0000313" key="3">
    <source>
        <dbReference type="Proteomes" id="UP000286712"/>
    </source>
</evidence>
<dbReference type="EMBL" id="PELW01000288">
    <property type="protein sequence ID" value="RTH23802.1"/>
    <property type="molecule type" value="Genomic_DNA"/>
</dbReference>
<keyword evidence="1" id="KW-1133">Transmembrane helix</keyword>
<proteinExistence type="predicted"/>
<sequence length="172" mass="19037">MLYGLMAYFDSAERLLEALRVLKGRGYRHLEALTPTPVEGLEAVWGKDERIPWIAFLLGVLGAGLGLFLQVYTQLDYPLNASGKPLLGWPAYIPVAFELTILTITVGIFLVLLYLNGLPQAAHPAVLARGYARVLVDGYGVFVYASDPRFDLESTKALLRELGAEVEEVRRD</sequence>
<evidence type="ECO:0000313" key="2">
    <source>
        <dbReference type="EMBL" id="RTH23802.1"/>
    </source>
</evidence>
<keyword evidence="1" id="KW-0812">Transmembrane</keyword>
<feature type="transmembrane region" description="Helical" evidence="1">
    <location>
        <begin position="53"/>
        <end position="72"/>
    </location>
</feature>
<accession>A0A430RV49</accession>
<dbReference type="Pfam" id="PF11821">
    <property type="entry name" value="ActD"/>
    <property type="match status" value="1"/>
</dbReference>
<keyword evidence="1" id="KW-0472">Membrane</keyword>
<dbReference type="PANTHER" id="PTHR40394:SF2">
    <property type="entry name" value="QUINOL:CYTOCHROME C OXIDOREDUCTASE MEMBRANE PROTEIN"/>
    <property type="match status" value="1"/>
</dbReference>
<dbReference type="Proteomes" id="UP000286712">
    <property type="component" value="Unassembled WGS sequence"/>
</dbReference>
<protein>
    <recommendedName>
        <fullName evidence="4">DUF3341 domain-containing protein</fullName>
    </recommendedName>
</protein>
<name>A0A430RV49_THESC</name>
<reference evidence="2 3" key="1">
    <citation type="journal article" date="2019" name="Extremophiles">
        <title>Biogeography of thermophiles and predominance of Thermus scotoductus in domestic water heaters.</title>
        <authorList>
            <person name="Wilpiszeski R.L."/>
            <person name="Zhang Z."/>
            <person name="House C.H."/>
        </authorList>
    </citation>
    <scope>NUCLEOTIDE SEQUENCE [LARGE SCALE GENOMIC DNA]</scope>
    <source>
        <strain evidence="2 3">27_S27</strain>
    </source>
</reference>
<evidence type="ECO:0000256" key="1">
    <source>
        <dbReference type="SAM" id="Phobius"/>
    </source>
</evidence>
<dbReference type="PANTHER" id="PTHR40394">
    <property type="entry name" value="LIPOPROTEIN-RELATED"/>
    <property type="match status" value="1"/>
</dbReference>
<dbReference type="RefSeq" id="WP_126213179.1">
    <property type="nucleotide sequence ID" value="NZ_PELW01000288.1"/>
</dbReference>
<gene>
    <name evidence="2" type="ORF">CSW40_09125</name>
</gene>
<dbReference type="InterPro" id="IPR021776">
    <property type="entry name" value="ActD"/>
</dbReference>
<evidence type="ECO:0008006" key="4">
    <source>
        <dbReference type="Google" id="ProtNLM"/>
    </source>
</evidence>
<organism evidence="2 3">
    <name type="scientific">Thermus scotoductus</name>
    <dbReference type="NCBI Taxonomy" id="37636"/>
    <lineage>
        <taxon>Bacteria</taxon>
        <taxon>Thermotogati</taxon>
        <taxon>Deinococcota</taxon>
        <taxon>Deinococci</taxon>
        <taxon>Thermales</taxon>
        <taxon>Thermaceae</taxon>
        <taxon>Thermus</taxon>
    </lineage>
</organism>